<evidence type="ECO:0000313" key="11">
    <source>
        <dbReference type="Proteomes" id="UP000626554"/>
    </source>
</evidence>
<evidence type="ECO:0000256" key="1">
    <source>
        <dbReference type="ARBA" id="ARBA00004651"/>
    </source>
</evidence>
<feature type="transmembrane region" description="Helical" evidence="8">
    <location>
        <begin position="211"/>
        <end position="228"/>
    </location>
</feature>
<sequence>MSDHTELTQPNASFITRFLVSQWGRALLLGLVCGVSFFLHSGASAVSLMESRNFVAAREMVAGGSWLIPTINQELRLAKPPLPTWAVAALQQLIGPTDNLALLRIPAGLAATLLVFFFWGLCYELTRRQRFENTAPGHTAWLAALVLATSLLVITTGREGQWDIFATSLAMGGLWLLVGGWQRPVRQAYRWLVGAGVLLGLAVLSKGPVPLYALVLPFVLAYLIGQPVHRQAVRARAGATLLGAVLAIIIGGSWPLYVWLKVAPAARAVARIEMASWADRHVQPYWYYWPFFAFTGLWALVALAALVWPYARPRLRGFIPYAVVFGWVLIGLLLLSIVPEKKERYMLPLMPPLALLVAGLLRYWLNQPAYPTSPARVSYAFLPRVWATLLLVLLLALPVAMAFVGFSGFGVGSLRFGLMVVLAAVLGLGLIREGVLRGRVSSLISSTLAMVLSIIGLAMPAYPRWEARRDVLGRQHMREVRQLPGFRGVGEWYSLDTLHVKQVWAAGQAVPIWHPTIAQLSDLSHPIVAVSGQPAEDRLPAGWSKFIRISRQDSFYLDRSRNSGVWFVSKLEPIEQMSR</sequence>
<feature type="transmembrane region" description="Helical" evidence="8">
    <location>
        <begin position="286"/>
        <end position="311"/>
    </location>
</feature>
<keyword evidence="7 8" id="KW-0472">Membrane</keyword>
<feature type="transmembrane region" description="Helical" evidence="8">
    <location>
        <begin position="240"/>
        <end position="260"/>
    </location>
</feature>
<keyword evidence="2" id="KW-1003">Cell membrane</keyword>
<dbReference type="Pfam" id="PF13231">
    <property type="entry name" value="PMT_2"/>
    <property type="match status" value="1"/>
</dbReference>
<comment type="caution">
    <text evidence="10">The sequence shown here is derived from an EMBL/GenBank/DDBJ whole genome shotgun (WGS) entry which is preliminary data.</text>
</comment>
<keyword evidence="11" id="KW-1185">Reference proteome</keyword>
<evidence type="ECO:0000256" key="8">
    <source>
        <dbReference type="SAM" id="Phobius"/>
    </source>
</evidence>
<feature type="transmembrane region" description="Helical" evidence="8">
    <location>
        <begin position="345"/>
        <end position="365"/>
    </location>
</feature>
<dbReference type="InterPro" id="IPR038731">
    <property type="entry name" value="RgtA/B/C-like"/>
</dbReference>
<feature type="domain" description="MBD" evidence="9">
    <location>
        <begin position="529"/>
        <end position="579"/>
    </location>
</feature>
<feature type="transmembrane region" description="Helical" evidence="8">
    <location>
        <begin position="443"/>
        <end position="462"/>
    </location>
</feature>
<evidence type="ECO:0000259" key="9">
    <source>
        <dbReference type="PROSITE" id="PS50982"/>
    </source>
</evidence>
<evidence type="ECO:0000256" key="2">
    <source>
        <dbReference type="ARBA" id="ARBA00022475"/>
    </source>
</evidence>
<evidence type="ECO:0000256" key="3">
    <source>
        <dbReference type="ARBA" id="ARBA00022676"/>
    </source>
</evidence>
<feature type="transmembrane region" description="Helical" evidence="8">
    <location>
        <begin position="105"/>
        <end position="126"/>
    </location>
</feature>
<protein>
    <submittedName>
        <fullName evidence="10">Glycosyltransferase family 39 protein</fullName>
    </submittedName>
</protein>
<feature type="transmembrane region" description="Helical" evidence="8">
    <location>
        <begin position="138"/>
        <end position="156"/>
    </location>
</feature>
<accession>A0ABX2Q3C7</accession>
<comment type="subcellular location">
    <subcellularLocation>
        <location evidence="1">Cell membrane</location>
        <topology evidence="1">Multi-pass membrane protein</topology>
    </subcellularLocation>
</comment>
<evidence type="ECO:0000256" key="4">
    <source>
        <dbReference type="ARBA" id="ARBA00022679"/>
    </source>
</evidence>
<dbReference type="PANTHER" id="PTHR33908">
    <property type="entry name" value="MANNOSYLTRANSFERASE YKCB-RELATED"/>
    <property type="match status" value="1"/>
</dbReference>
<reference evidence="10 11" key="1">
    <citation type="submission" date="2020-05" db="EMBL/GenBank/DDBJ databases">
        <title>Hymenobacter terrestris sp. nov. and Hymenobacter lapidiphilus sp. nov., isolated from regoliths in Antarctica.</title>
        <authorList>
            <person name="Sedlacek I."/>
            <person name="Pantucek R."/>
            <person name="Zeman M."/>
            <person name="Holochova P."/>
            <person name="Kralova S."/>
            <person name="Stankova E."/>
            <person name="Sedo O."/>
            <person name="Micenkova L."/>
            <person name="Svec P."/>
            <person name="Gupta V."/>
            <person name="Sood U."/>
            <person name="Korpole U.S."/>
            <person name="Lal R."/>
        </authorList>
    </citation>
    <scope>NUCLEOTIDE SEQUENCE [LARGE SCALE GENOMIC DNA]</scope>
    <source>
        <strain evidence="10 11">P5252</strain>
    </source>
</reference>
<organism evidence="10 11">
    <name type="scientific">Hymenobacter terrestris</name>
    <dbReference type="NCBI Taxonomy" id="2748310"/>
    <lineage>
        <taxon>Bacteria</taxon>
        <taxon>Pseudomonadati</taxon>
        <taxon>Bacteroidota</taxon>
        <taxon>Cytophagia</taxon>
        <taxon>Cytophagales</taxon>
        <taxon>Hymenobacteraceae</taxon>
        <taxon>Hymenobacter</taxon>
    </lineage>
</organism>
<name>A0ABX2Q3C7_9BACT</name>
<proteinExistence type="predicted"/>
<keyword evidence="3" id="KW-0328">Glycosyltransferase</keyword>
<gene>
    <name evidence="10" type="ORF">HW556_06430</name>
</gene>
<dbReference type="InterPro" id="IPR050297">
    <property type="entry name" value="LipidA_mod_glycosyltrf_83"/>
</dbReference>
<evidence type="ECO:0000256" key="6">
    <source>
        <dbReference type="ARBA" id="ARBA00022989"/>
    </source>
</evidence>
<evidence type="ECO:0000256" key="7">
    <source>
        <dbReference type="ARBA" id="ARBA00023136"/>
    </source>
</evidence>
<keyword evidence="5 8" id="KW-0812">Transmembrane</keyword>
<feature type="transmembrane region" description="Helical" evidence="8">
    <location>
        <begin position="162"/>
        <end position="181"/>
    </location>
</feature>
<keyword evidence="6 8" id="KW-1133">Transmembrane helix</keyword>
<feature type="transmembrane region" description="Helical" evidence="8">
    <location>
        <begin position="385"/>
        <end position="406"/>
    </location>
</feature>
<feature type="transmembrane region" description="Helical" evidence="8">
    <location>
        <begin position="318"/>
        <end position="339"/>
    </location>
</feature>
<dbReference type="InterPro" id="IPR001739">
    <property type="entry name" value="Methyl_CpG_DNA-bd"/>
</dbReference>
<dbReference type="PROSITE" id="PS50982">
    <property type="entry name" value="MBD"/>
    <property type="match status" value="1"/>
</dbReference>
<keyword evidence="4" id="KW-0808">Transferase</keyword>
<feature type="transmembrane region" description="Helical" evidence="8">
    <location>
        <begin position="26"/>
        <end position="49"/>
    </location>
</feature>
<evidence type="ECO:0000256" key="5">
    <source>
        <dbReference type="ARBA" id="ARBA00022692"/>
    </source>
</evidence>
<dbReference type="EMBL" id="JABKAV010000012">
    <property type="protein sequence ID" value="NVO84511.1"/>
    <property type="molecule type" value="Genomic_DNA"/>
</dbReference>
<feature type="transmembrane region" description="Helical" evidence="8">
    <location>
        <begin position="412"/>
        <end position="431"/>
    </location>
</feature>
<feature type="transmembrane region" description="Helical" evidence="8">
    <location>
        <begin position="188"/>
        <end position="205"/>
    </location>
</feature>
<dbReference type="Proteomes" id="UP000626554">
    <property type="component" value="Unassembled WGS sequence"/>
</dbReference>
<evidence type="ECO:0000313" key="10">
    <source>
        <dbReference type="EMBL" id="NVO84511.1"/>
    </source>
</evidence>
<dbReference type="PANTHER" id="PTHR33908:SF3">
    <property type="entry name" value="UNDECAPRENYL PHOSPHATE-ALPHA-4-AMINO-4-DEOXY-L-ARABINOSE ARABINOSYL TRANSFERASE"/>
    <property type="match status" value="1"/>
</dbReference>
<dbReference type="RefSeq" id="WP_176899083.1">
    <property type="nucleotide sequence ID" value="NZ_JABKAV010000012.1"/>
</dbReference>